<dbReference type="GO" id="GO:0015360">
    <property type="term" value="F:acetate:proton symporter activity"/>
    <property type="evidence" value="ECO:0007669"/>
    <property type="project" value="TreeGrafter"/>
</dbReference>
<keyword evidence="3 6" id="KW-0812">Transmembrane</keyword>
<feature type="transmembrane region" description="Helical" evidence="6">
    <location>
        <begin position="131"/>
        <end position="153"/>
    </location>
</feature>
<comment type="subcellular location">
    <subcellularLocation>
        <location evidence="1">Membrane</location>
        <topology evidence="1">Multi-pass membrane protein</topology>
    </subcellularLocation>
</comment>
<evidence type="ECO:0000313" key="7">
    <source>
        <dbReference type="EMBL" id="GLC50386.1"/>
    </source>
</evidence>
<evidence type="ECO:0000313" key="8">
    <source>
        <dbReference type="Proteomes" id="UP001165080"/>
    </source>
</evidence>
<reference evidence="7 8" key="1">
    <citation type="journal article" date="2023" name="Commun. Biol.">
        <title>Reorganization of the ancestral sex-determining regions during the evolution of trioecy in Pleodorina starrii.</title>
        <authorList>
            <person name="Takahashi K."/>
            <person name="Suzuki S."/>
            <person name="Kawai-Toyooka H."/>
            <person name="Yamamoto K."/>
            <person name="Hamaji T."/>
            <person name="Ootsuki R."/>
            <person name="Yamaguchi H."/>
            <person name="Kawachi M."/>
            <person name="Higashiyama T."/>
            <person name="Nozaki H."/>
        </authorList>
    </citation>
    <scope>NUCLEOTIDE SEQUENCE [LARGE SCALE GENOMIC DNA]</scope>
    <source>
        <strain evidence="7 8">NIES-4479</strain>
    </source>
</reference>
<evidence type="ECO:0000256" key="6">
    <source>
        <dbReference type="SAM" id="Phobius"/>
    </source>
</evidence>
<dbReference type="InterPro" id="IPR047623">
    <property type="entry name" value="SatP"/>
</dbReference>
<keyword evidence="4 6" id="KW-1133">Transmembrane helix</keyword>
<name>A0A9W6EZR3_9CHLO</name>
<comment type="caution">
    <text evidence="7">The sequence shown here is derived from an EMBL/GenBank/DDBJ whole genome shotgun (WGS) entry which is preliminary data.</text>
</comment>
<protein>
    <submittedName>
        <fullName evidence="7">Uncharacterized protein</fullName>
    </submittedName>
</protein>
<evidence type="ECO:0000256" key="5">
    <source>
        <dbReference type="ARBA" id="ARBA00023136"/>
    </source>
</evidence>
<evidence type="ECO:0000256" key="2">
    <source>
        <dbReference type="ARBA" id="ARBA00005587"/>
    </source>
</evidence>
<dbReference type="AlphaFoldDB" id="A0A9W6EZR3"/>
<keyword evidence="5 6" id="KW-0472">Membrane</keyword>
<feature type="transmembrane region" description="Helical" evidence="6">
    <location>
        <begin position="100"/>
        <end position="124"/>
    </location>
</feature>
<feature type="transmembrane region" description="Helical" evidence="6">
    <location>
        <begin position="76"/>
        <end position="94"/>
    </location>
</feature>
<proteinExistence type="inferred from homology"/>
<dbReference type="InterPro" id="IPR000791">
    <property type="entry name" value="Gpr1/Fun34/SatP-like"/>
</dbReference>
<feature type="transmembrane region" description="Helical" evidence="6">
    <location>
        <begin position="159"/>
        <end position="180"/>
    </location>
</feature>
<evidence type="ECO:0000256" key="3">
    <source>
        <dbReference type="ARBA" id="ARBA00022692"/>
    </source>
</evidence>
<dbReference type="EMBL" id="BRXU01000003">
    <property type="protein sequence ID" value="GLC50386.1"/>
    <property type="molecule type" value="Genomic_DNA"/>
</dbReference>
<dbReference type="PANTHER" id="PTHR30178">
    <property type="entry name" value="INNER MEMBRANE PROTEIN YAAH"/>
    <property type="match status" value="1"/>
</dbReference>
<accession>A0A9W6EZR3</accession>
<dbReference type="OrthoDB" id="2013617at2759"/>
<feature type="transmembrane region" description="Helical" evidence="6">
    <location>
        <begin position="42"/>
        <end position="64"/>
    </location>
</feature>
<keyword evidence="8" id="KW-1185">Reference proteome</keyword>
<dbReference type="Proteomes" id="UP001165080">
    <property type="component" value="Unassembled WGS sequence"/>
</dbReference>
<sequence>MPRASYDDPADLESQSYEDRQKAMRAQLMSPLKADEWAEQHFLPTVICYALFYGGFGQFVAGVLELIKGNTFGGTAFSSYGAFWMGWFLLEFLMKEHPALYPTAVTGKTLWCGLWGFLTLAFFVVTLRKNVCLMTVFSSLVLTFWLLAGGVWNARCNQAAGYIGFFCGSSAIYTAFAFLYKIELGITLPGVAPVAFI</sequence>
<dbReference type="GO" id="GO:0005886">
    <property type="term" value="C:plasma membrane"/>
    <property type="evidence" value="ECO:0007669"/>
    <property type="project" value="TreeGrafter"/>
</dbReference>
<evidence type="ECO:0000256" key="1">
    <source>
        <dbReference type="ARBA" id="ARBA00004141"/>
    </source>
</evidence>
<dbReference type="PANTHER" id="PTHR30178:SF3">
    <property type="entry name" value="SUCCINATE-ACETATE_PROTON SYMPORTER SATP"/>
    <property type="match status" value="1"/>
</dbReference>
<evidence type="ECO:0000256" key="4">
    <source>
        <dbReference type="ARBA" id="ARBA00022989"/>
    </source>
</evidence>
<organism evidence="7 8">
    <name type="scientific">Pleodorina starrii</name>
    <dbReference type="NCBI Taxonomy" id="330485"/>
    <lineage>
        <taxon>Eukaryota</taxon>
        <taxon>Viridiplantae</taxon>
        <taxon>Chlorophyta</taxon>
        <taxon>core chlorophytes</taxon>
        <taxon>Chlorophyceae</taxon>
        <taxon>CS clade</taxon>
        <taxon>Chlamydomonadales</taxon>
        <taxon>Volvocaceae</taxon>
        <taxon>Pleodorina</taxon>
    </lineage>
</organism>
<dbReference type="GO" id="GO:0071422">
    <property type="term" value="P:succinate transmembrane transport"/>
    <property type="evidence" value="ECO:0007669"/>
    <property type="project" value="TreeGrafter"/>
</dbReference>
<dbReference type="Pfam" id="PF01184">
    <property type="entry name" value="Gpr1_Fun34_YaaH"/>
    <property type="match status" value="1"/>
</dbReference>
<comment type="similarity">
    <text evidence="2">Belongs to the acetate uptake transporter (AceTr) (TC 2.A.96) family.</text>
</comment>
<gene>
    <name evidence="7" type="primary">PLEST000138</name>
    <name evidence="7" type="ORF">PLESTB_000373400</name>
</gene>
<dbReference type="NCBIfam" id="NF038013">
    <property type="entry name" value="AceTr_1"/>
    <property type="match status" value="1"/>
</dbReference>